<name>A0A6J6DTY5_9ZZZZ</name>
<feature type="domain" description="NADH:flavin oxidoreductase/NADH oxidase N-terminal" evidence="6">
    <location>
        <begin position="4"/>
        <end position="337"/>
    </location>
</feature>
<dbReference type="PANTHER" id="PTHR43303">
    <property type="entry name" value="NADPH DEHYDROGENASE C23G7.10C-RELATED"/>
    <property type="match status" value="1"/>
</dbReference>
<dbReference type="GO" id="GO:0010181">
    <property type="term" value="F:FMN binding"/>
    <property type="evidence" value="ECO:0007669"/>
    <property type="project" value="InterPro"/>
</dbReference>
<dbReference type="InterPro" id="IPR001155">
    <property type="entry name" value="OxRdtase_FMN_N"/>
</dbReference>
<evidence type="ECO:0000259" key="6">
    <source>
        <dbReference type="Pfam" id="PF00724"/>
    </source>
</evidence>
<dbReference type="GO" id="GO:0003959">
    <property type="term" value="F:NADPH dehydrogenase activity"/>
    <property type="evidence" value="ECO:0007669"/>
    <property type="project" value="InterPro"/>
</dbReference>
<proteinExistence type="predicted"/>
<keyword evidence="3" id="KW-0288">FMN</keyword>
<dbReference type="GO" id="GO:0050661">
    <property type="term" value="F:NADP binding"/>
    <property type="evidence" value="ECO:0007669"/>
    <property type="project" value="InterPro"/>
</dbReference>
<evidence type="ECO:0000256" key="1">
    <source>
        <dbReference type="ARBA" id="ARBA00001917"/>
    </source>
</evidence>
<evidence type="ECO:0000256" key="2">
    <source>
        <dbReference type="ARBA" id="ARBA00022630"/>
    </source>
</evidence>
<evidence type="ECO:0000313" key="7">
    <source>
        <dbReference type="EMBL" id="CAB4564548.1"/>
    </source>
</evidence>
<evidence type="ECO:0000256" key="4">
    <source>
        <dbReference type="ARBA" id="ARBA00022857"/>
    </source>
</evidence>
<reference evidence="7" key="1">
    <citation type="submission" date="2020-05" db="EMBL/GenBank/DDBJ databases">
        <authorList>
            <person name="Chiriac C."/>
            <person name="Salcher M."/>
            <person name="Ghai R."/>
            <person name="Kavagutti S V."/>
        </authorList>
    </citation>
    <scope>NUCLEOTIDE SEQUENCE</scope>
</reference>
<organism evidence="7">
    <name type="scientific">freshwater metagenome</name>
    <dbReference type="NCBI Taxonomy" id="449393"/>
    <lineage>
        <taxon>unclassified sequences</taxon>
        <taxon>metagenomes</taxon>
        <taxon>ecological metagenomes</taxon>
    </lineage>
</organism>
<accession>A0A6J6DTY5</accession>
<keyword evidence="2" id="KW-0285">Flavoprotein</keyword>
<gene>
    <name evidence="7" type="ORF">UFOPK1650_00384</name>
</gene>
<dbReference type="Pfam" id="PF00724">
    <property type="entry name" value="Oxidored_FMN"/>
    <property type="match status" value="1"/>
</dbReference>
<dbReference type="InterPro" id="IPR013785">
    <property type="entry name" value="Aldolase_TIM"/>
</dbReference>
<keyword evidence="4" id="KW-0521">NADP</keyword>
<evidence type="ECO:0000256" key="3">
    <source>
        <dbReference type="ARBA" id="ARBA00022643"/>
    </source>
</evidence>
<protein>
    <submittedName>
        <fullName evidence="7">Unannotated protein</fullName>
    </submittedName>
</protein>
<dbReference type="EMBL" id="CAEZTJ010000035">
    <property type="protein sequence ID" value="CAB4564548.1"/>
    <property type="molecule type" value="Genomic_DNA"/>
</dbReference>
<evidence type="ECO:0000256" key="5">
    <source>
        <dbReference type="ARBA" id="ARBA00023002"/>
    </source>
</evidence>
<sequence>MPHLFSPMKIRELSIPNRIWLSPMCMYSAVDGMPNDWHFAHLAQYAIRRVGFLMTEASGISPTGRSTLMDTGIWSSDQAKAWSRIVDFVHSQGSKIGIQLWHAGQKGSTTSPWQGQDYVPPSAGGWQSMAPSEVAFGKLPTPHALELEEIKAIITDYRNAATHALSAGFDVVEIHGAHGYLVHSFLSPVTNRRSDQYGGSFENRTRFVKEVAVAIREVWPASHPLFLRLSADDWIEGGWRVGDSARLANELLPLGVDLIDASSGGIKTDVTYPIGPGYQVPFAREIREVSGVPTAAVGLLTDAKIANEIVTRGEADAVMLGRELLRNPNWALNAAIELKDVIPADELTIAWPNQYLNGRPKPKPDW</sequence>
<dbReference type="CDD" id="cd02932">
    <property type="entry name" value="OYE_YqiM_FMN"/>
    <property type="match status" value="1"/>
</dbReference>
<keyword evidence="5" id="KW-0560">Oxidoreductase</keyword>
<dbReference type="PANTHER" id="PTHR43303:SF4">
    <property type="entry name" value="NADPH DEHYDROGENASE C23G7.10C-RELATED"/>
    <property type="match status" value="1"/>
</dbReference>
<dbReference type="AlphaFoldDB" id="A0A6J6DTY5"/>
<dbReference type="InterPro" id="IPR044152">
    <property type="entry name" value="YqjM-like"/>
</dbReference>
<comment type="cofactor">
    <cofactor evidence="1">
        <name>FMN</name>
        <dbReference type="ChEBI" id="CHEBI:58210"/>
    </cofactor>
</comment>
<dbReference type="SUPFAM" id="SSF51395">
    <property type="entry name" value="FMN-linked oxidoreductases"/>
    <property type="match status" value="1"/>
</dbReference>
<dbReference type="Gene3D" id="3.20.20.70">
    <property type="entry name" value="Aldolase class I"/>
    <property type="match status" value="1"/>
</dbReference>